<gene>
    <name evidence="2" type="ORF">GKO32_01510</name>
</gene>
<sequence length="46" mass="5496">MSSSSRSTITSFQGYWSRRITDEHRLAYKIVEGEIRIATCRYYYGR</sequence>
<dbReference type="OrthoDB" id="9801102at2"/>
<protein>
    <recommendedName>
        <fullName evidence="1">Endoribonuclease YoeB</fullName>
    </recommendedName>
</protein>
<dbReference type="EMBL" id="WMBA01000002">
    <property type="protein sequence ID" value="MTD52661.1"/>
    <property type="molecule type" value="Genomic_DNA"/>
</dbReference>
<comment type="caution">
    <text evidence="2">The sequence shown here is derived from an EMBL/GenBank/DDBJ whole genome shotgun (WGS) entry which is preliminary data.</text>
</comment>
<dbReference type="RefSeq" id="WP_154755091.1">
    <property type="nucleotide sequence ID" value="NZ_WMBA01000002.1"/>
</dbReference>
<evidence type="ECO:0000313" key="2">
    <source>
        <dbReference type="EMBL" id="MTD52661.1"/>
    </source>
</evidence>
<dbReference type="InterPro" id="IPR035093">
    <property type="entry name" value="RelE/ParE_toxin_dom_sf"/>
</dbReference>
<evidence type="ECO:0000313" key="3">
    <source>
        <dbReference type="Proteomes" id="UP000440096"/>
    </source>
</evidence>
<reference evidence="2 3" key="1">
    <citation type="submission" date="2019-11" db="EMBL/GenBank/DDBJ databases">
        <title>Draft genome of Amycolatopsis RM579.</title>
        <authorList>
            <person name="Duangmal K."/>
            <person name="Mingma R."/>
        </authorList>
    </citation>
    <scope>NUCLEOTIDE SEQUENCE [LARGE SCALE GENOMIC DNA]</scope>
    <source>
        <strain evidence="2 3">RM579</strain>
    </source>
</reference>
<evidence type="ECO:0000256" key="1">
    <source>
        <dbReference type="ARBA" id="ARBA00050056"/>
    </source>
</evidence>
<organism evidence="2 3">
    <name type="scientific">Amycolatopsis pithecellobii</name>
    <dbReference type="NCBI Taxonomy" id="664692"/>
    <lineage>
        <taxon>Bacteria</taxon>
        <taxon>Bacillati</taxon>
        <taxon>Actinomycetota</taxon>
        <taxon>Actinomycetes</taxon>
        <taxon>Pseudonocardiales</taxon>
        <taxon>Pseudonocardiaceae</taxon>
        <taxon>Amycolatopsis</taxon>
    </lineage>
</organism>
<dbReference type="GO" id="GO:0004519">
    <property type="term" value="F:endonuclease activity"/>
    <property type="evidence" value="ECO:0007669"/>
    <property type="project" value="InterPro"/>
</dbReference>
<accession>A0A6N7YYZ0</accession>
<dbReference type="AlphaFoldDB" id="A0A6N7YYZ0"/>
<keyword evidence="3" id="KW-1185">Reference proteome</keyword>
<dbReference type="GO" id="GO:0006401">
    <property type="term" value="P:RNA catabolic process"/>
    <property type="evidence" value="ECO:0007669"/>
    <property type="project" value="InterPro"/>
</dbReference>
<dbReference type="SUPFAM" id="SSF143011">
    <property type="entry name" value="RelE-like"/>
    <property type="match status" value="1"/>
</dbReference>
<dbReference type="Pfam" id="PF06769">
    <property type="entry name" value="YoeB_toxin"/>
    <property type="match status" value="1"/>
</dbReference>
<name>A0A6N7YYZ0_9PSEU</name>
<proteinExistence type="predicted"/>
<dbReference type="InterPro" id="IPR009614">
    <property type="entry name" value="YoeB_toxin"/>
</dbReference>
<dbReference type="Proteomes" id="UP000440096">
    <property type="component" value="Unassembled WGS sequence"/>
</dbReference>
<dbReference type="Gene3D" id="3.30.2310.20">
    <property type="entry name" value="RelE-like"/>
    <property type="match status" value="1"/>
</dbReference>